<sequence>MTRALQILVVALAAAILVSQLFIRNGGVGFVNGLVVYLIGWWTVLFAVLPLQITGQHETGEIVAGSEPGAPVDPGLKRKAWLTSVVMACLWLVYFVVFEFGLIPVGQFFLPNPVSG</sequence>
<keyword evidence="3" id="KW-1185">Reference proteome</keyword>
<organism evidence="2 3">
    <name type="scientific">Marinicauda pacifica</name>
    <dbReference type="NCBI Taxonomy" id="1133559"/>
    <lineage>
        <taxon>Bacteria</taxon>
        <taxon>Pseudomonadati</taxon>
        <taxon>Pseudomonadota</taxon>
        <taxon>Alphaproteobacteria</taxon>
        <taxon>Maricaulales</taxon>
        <taxon>Maricaulaceae</taxon>
        <taxon>Marinicauda</taxon>
    </lineage>
</organism>
<accession>A0A4V3RZI8</accession>
<keyword evidence="1" id="KW-0472">Membrane</keyword>
<dbReference type="EMBL" id="SRXV01000001">
    <property type="protein sequence ID" value="TGY94439.1"/>
    <property type="molecule type" value="Genomic_DNA"/>
</dbReference>
<keyword evidence="1" id="KW-1133">Transmembrane helix</keyword>
<evidence type="ECO:0000256" key="1">
    <source>
        <dbReference type="SAM" id="Phobius"/>
    </source>
</evidence>
<reference evidence="2 3" key="1">
    <citation type="journal article" date="2013" name="Int. J. Syst. Evol. Microbiol.">
        <title>Marinicauda pacifica gen. nov., sp. nov., a prosthecate alphaproteobacterium of the family Hyphomonadaceae isolated from deep seawater.</title>
        <authorList>
            <person name="Zhang X.Y."/>
            <person name="Li G.W."/>
            <person name="Wang C.S."/>
            <person name="Zhang Y.J."/>
            <person name="Xu X.W."/>
            <person name="Li H."/>
            <person name="Liu A."/>
            <person name="Liu C."/>
            <person name="Xie B.B."/>
            <person name="Qin Q.L."/>
            <person name="Xu Z."/>
            <person name="Chen X.L."/>
            <person name="Zhou B.C."/>
            <person name="Zhang Y.Z."/>
        </authorList>
    </citation>
    <scope>NUCLEOTIDE SEQUENCE [LARGE SCALE GENOMIC DNA]</scope>
    <source>
        <strain evidence="2 3">P-1 km-3</strain>
    </source>
</reference>
<name>A0A4V3RZI8_9PROT</name>
<feature type="transmembrane region" description="Helical" evidence="1">
    <location>
        <begin position="29"/>
        <end position="49"/>
    </location>
</feature>
<dbReference type="InterPro" id="IPR009935">
    <property type="entry name" value="DUF1467"/>
</dbReference>
<comment type="caution">
    <text evidence="2">The sequence shown here is derived from an EMBL/GenBank/DDBJ whole genome shotgun (WGS) entry which is preliminary data.</text>
</comment>
<evidence type="ECO:0000313" key="3">
    <source>
        <dbReference type="Proteomes" id="UP000305451"/>
    </source>
</evidence>
<protein>
    <submittedName>
        <fullName evidence="2">DUF1467 family protein</fullName>
    </submittedName>
</protein>
<dbReference type="Proteomes" id="UP000305451">
    <property type="component" value="Unassembled WGS sequence"/>
</dbReference>
<dbReference type="RefSeq" id="WP_135943636.1">
    <property type="nucleotide sequence ID" value="NZ_BMEI01000001.1"/>
</dbReference>
<gene>
    <name evidence="2" type="ORF">E5162_03970</name>
</gene>
<keyword evidence="1" id="KW-0812">Transmembrane</keyword>
<evidence type="ECO:0000313" key="2">
    <source>
        <dbReference type="EMBL" id="TGY94439.1"/>
    </source>
</evidence>
<feature type="transmembrane region" description="Helical" evidence="1">
    <location>
        <begin position="85"/>
        <end position="110"/>
    </location>
</feature>
<proteinExistence type="predicted"/>
<dbReference type="OrthoDB" id="9804637at2"/>
<dbReference type="Pfam" id="PF07330">
    <property type="entry name" value="DUF1467"/>
    <property type="match status" value="1"/>
</dbReference>
<dbReference type="AlphaFoldDB" id="A0A4V3RZI8"/>